<dbReference type="InterPro" id="IPR027385">
    <property type="entry name" value="Beta-barrel_OMP"/>
</dbReference>
<evidence type="ECO:0000256" key="2">
    <source>
        <dbReference type="SAM" id="SignalP"/>
    </source>
</evidence>
<keyword evidence="1 2" id="KW-0732">Signal</keyword>
<dbReference type="InterPro" id="IPR011250">
    <property type="entry name" value="OMP/PagP_B-barrel"/>
</dbReference>
<comment type="caution">
    <text evidence="4">The sequence shown here is derived from an EMBL/GenBank/DDBJ whole genome shotgun (WGS) entry which is preliminary data.</text>
</comment>
<feature type="signal peptide" evidence="2">
    <location>
        <begin position="1"/>
        <end position="21"/>
    </location>
</feature>
<name>A0AA94JVM3_9BACT</name>
<proteinExistence type="predicted"/>
<feature type="chain" id="PRO_5041661068" description="Outer membrane protein beta-barrel domain-containing protein" evidence="2">
    <location>
        <begin position="22"/>
        <end position="161"/>
    </location>
</feature>
<sequence>MMKKRYLALSLVASFVTLLNANDFDTKVSVGATSAKLDGETYTQYGLGYTANTALNNGIILGFGNSLYYGNVDSGREVTTLDLDLRAGYEIYQDLTAFGLGTGVYQYFDDNSATGVGYGASLEYKINQNVAVEGTYKTTNMRYKTDDYDYSTSNVAIKFNY</sequence>
<evidence type="ECO:0000259" key="3">
    <source>
        <dbReference type="Pfam" id="PF13505"/>
    </source>
</evidence>
<organism evidence="4 5">
    <name type="scientific">Arcobacter ellisii</name>
    <dbReference type="NCBI Taxonomy" id="913109"/>
    <lineage>
        <taxon>Bacteria</taxon>
        <taxon>Pseudomonadati</taxon>
        <taxon>Campylobacterota</taxon>
        <taxon>Epsilonproteobacteria</taxon>
        <taxon>Campylobacterales</taxon>
        <taxon>Arcobacteraceae</taxon>
        <taxon>Arcobacter</taxon>
    </lineage>
</organism>
<accession>A0AA94JVM3</accession>
<evidence type="ECO:0000313" key="5">
    <source>
        <dbReference type="Proteomes" id="UP000290588"/>
    </source>
</evidence>
<evidence type="ECO:0000313" key="4">
    <source>
        <dbReference type="EMBL" id="RXI31529.1"/>
    </source>
</evidence>
<dbReference type="AlphaFoldDB" id="A0AA94JVM3"/>
<dbReference type="Proteomes" id="UP000290588">
    <property type="component" value="Unassembled WGS sequence"/>
</dbReference>
<dbReference type="SUPFAM" id="SSF56925">
    <property type="entry name" value="OMPA-like"/>
    <property type="match status" value="1"/>
</dbReference>
<dbReference type="EMBL" id="NXIG01000004">
    <property type="protein sequence ID" value="RXI31529.1"/>
    <property type="molecule type" value="Genomic_DNA"/>
</dbReference>
<gene>
    <name evidence="4" type="ORF">CP962_05300</name>
</gene>
<feature type="domain" description="Outer membrane protein beta-barrel" evidence="3">
    <location>
        <begin position="12"/>
        <end position="157"/>
    </location>
</feature>
<evidence type="ECO:0000256" key="1">
    <source>
        <dbReference type="ARBA" id="ARBA00022729"/>
    </source>
</evidence>
<protein>
    <recommendedName>
        <fullName evidence="3">Outer membrane protein beta-barrel domain-containing protein</fullName>
    </recommendedName>
</protein>
<dbReference type="Pfam" id="PF13505">
    <property type="entry name" value="OMP_b-brl"/>
    <property type="match status" value="1"/>
</dbReference>
<reference evidence="4 5" key="1">
    <citation type="submission" date="2017-09" db="EMBL/GenBank/DDBJ databases">
        <title>Genomics of the genus Arcobacter.</title>
        <authorList>
            <person name="Perez-Cataluna A."/>
            <person name="Figueras M.J."/>
            <person name="Salas-Masso N."/>
        </authorList>
    </citation>
    <scope>NUCLEOTIDE SEQUENCE [LARGE SCALE GENOMIC DNA]</scope>
    <source>
        <strain evidence="4 5">CECT 7837</strain>
    </source>
</reference>